<dbReference type="SUPFAM" id="SSF48008">
    <property type="entry name" value="GntR ligand-binding domain-like"/>
    <property type="match status" value="1"/>
</dbReference>
<dbReference type="CDD" id="cd07377">
    <property type="entry name" value="WHTH_GntR"/>
    <property type="match status" value="1"/>
</dbReference>
<comment type="caution">
    <text evidence="5">The sequence shown here is derived from an EMBL/GenBank/DDBJ whole genome shotgun (WGS) entry which is preliminary data.</text>
</comment>
<dbReference type="InterPro" id="IPR036390">
    <property type="entry name" value="WH_DNA-bd_sf"/>
</dbReference>
<dbReference type="PANTHER" id="PTHR43537:SF24">
    <property type="entry name" value="GLUCONATE OPERON TRANSCRIPTIONAL REPRESSOR"/>
    <property type="match status" value="1"/>
</dbReference>
<dbReference type="InterPro" id="IPR008920">
    <property type="entry name" value="TF_FadR/GntR_C"/>
</dbReference>
<keyword evidence="1" id="KW-0805">Transcription regulation</keyword>
<dbReference type="RefSeq" id="WP_378286885.1">
    <property type="nucleotide sequence ID" value="NZ_JBHSON010000062.1"/>
</dbReference>
<evidence type="ECO:0000313" key="5">
    <source>
        <dbReference type="EMBL" id="MFC5751019.1"/>
    </source>
</evidence>
<proteinExistence type="predicted"/>
<dbReference type="Pfam" id="PF07729">
    <property type="entry name" value="FCD"/>
    <property type="match status" value="1"/>
</dbReference>
<evidence type="ECO:0000256" key="2">
    <source>
        <dbReference type="ARBA" id="ARBA00023125"/>
    </source>
</evidence>
<dbReference type="EMBL" id="JBHSON010000062">
    <property type="protein sequence ID" value="MFC5751019.1"/>
    <property type="molecule type" value="Genomic_DNA"/>
</dbReference>
<evidence type="ECO:0000259" key="4">
    <source>
        <dbReference type="PROSITE" id="PS50949"/>
    </source>
</evidence>
<keyword evidence="6" id="KW-1185">Reference proteome</keyword>
<dbReference type="Pfam" id="PF00392">
    <property type="entry name" value="GntR"/>
    <property type="match status" value="1"/>
</dbReference>
<dbReference type="SMART" id="SM00895">
    <property type="entry name" value="FCD"/>
    <property type="match status" value="1"/>
</dbReference>
<dbReference type="InterPro" id="IPR000524">
    <property type="entry name" value="Tscrpt_reg_HTH_GntR"/>
</dbReference>
<dbReference type="SMART" id="SM00345">
    <property type="entry name" value="HTH_GNTR"/>
    <property type="match status" value="1"/>
</dbReference>
<sequence length="247" mass="27020">MVADILRTRILTGELPEGSLLPRQEDLMREFNVSRPPMREALRILEAEGLVVVRRGNVGGAQVRAPDRSAVASNLGMLLQFKDAPLKDLADALVEMEPLCAALAADREDRVEAVIAKLRPYLDRQREHLENGAEFTAHCKAFHDAMIAACGNDTIRISVGALAALWSTQEQAWADVAASTDGYPPIAQREEVLAIHEQIVDAIEKGNRTQAMALTRAHARAYPQHVLATGERRRIILTSTGRGHAGP</sequence>
<dbReference type="Gene3D" id="1.20.120.530">
    <property type="entry name" value="GntR ligand-binding domain-like"/>
    <property type="match status" value="1"/>
</dbReference>
<name>A0ABW1AAH9_9ACTN</name>
<evidence type="ECO:0000256" key="3">
    <source>
        <dbReference type="ARBA" id="ARBA00023163"/>
    </source>
</evidence>
<evidence type="ECO:0000313" key="6">
    <source>
        <dbReference type="Proteomes" id="UP001596074"/>
    </source>
</evidence>
<dbReference type="Proteomes" id="UP001596074">
    <property type="component" value="Unassembled WGS sequence"/>
</dbReference>
<dbReference type="InterPro" id="IPR011711">
    <property type="entry name" value="GntR_C"/>
</dbReference>
<keyword evidence="3" id="KW-0804">Transcription</keyword>
<organism evidence="5 6">
    <name type="scientific">Actinomadura rugatobispora</name>
    <dbReference type="NCBI Taxonomy" id="1994"/>
    <lineage>
        <taxon>Bacteria</taxon>
        <taxon>Bacillati</taxon>
        <taxon>Actinomycetota</taxon>
        <taxon>Actinomycetes</taxon>
        <taxon>Streptosporangiales</taxon>
        <taxon>Thermomonosporaceae</taxon>
        <taxon>Actinomadura</taxon>
    </lineage>
</organism>
<evidence type="ECO:0000256" key="1">
    <source>
        <dbReference type="ARBA" id="ARBA00023015"/>
    </source>
</evidence>
<dbReference type="InterPro" id="IPR036388">
    <property type="entry name" value="WH-like_DNA-bd_sf"/>
</dbReference>
<accession>A0ABW1AAH9</accession>
<dbReference type="PRINTS" id="PR00035">
    <property type="entry name" value="HTHGNTR"/>
</dbReference>
<dbReference type="PROSITE" id="PS50949">
    <property type="entry name" value="HTH_GNTR"/>
    <property type="match status" value="1"/>
</dbReference>
<feature type="domain" description="HTH gntR-type" evidence="4">
    <location>
        <begin position="1"/>
        <end position="66"/>
    </location>
</feature>
<dbReference type="SUPFAM" id="SSF46785">
    <property type="entry name" value="Winged helix' DNA-binding domain"/>
    <property type="match status" value="1"/>
</dbReference>
<gene>
    <name evidence="5" type="ORF">ACFPZN_35830</name>
</gene>
<protein>
    <submittedName>
        <fullName evidence="5">FadR/GntR family transcriptional regulator</fullName>
    </submittedName>
</protein>
<reference evidence="6" key="1">
    <citation type="journal article" date="2019" name="Int. J. Syst. Evol. Microbiol.">
        <title>The Global Catalogue of Microorganisms (GCM) 10K type strain sequencing project: providing services to taxonomists for standard genome sequencing and annotation.</title>
        <authorList>
            <consortium name="The Broad Institute Genomics Platform"/>
            <consortium name="The Broad Institute Genome Sequencing Center for Infectious Disease"/>
            <person name="Wu L."/>
            <person name="Ma J."/>
        </authorList>
    </citation>
    <scope>NUCLEOTIDE SEQUENCE [LARGE SCALE GENOMIC DNA]</scope>
    <source>
        <strain evidence="6">KCTC 42087</strain>
    </source>
</reference>
<dbReference type="Gene3D" id="1.10.10.10">
    <property type="entry name" value="Winged helix-like DNA-binding domain superfamily/Winged helix DNA-binding domain"/>
    <property type="match status" value="1"/>
</dbReference>
<dbReference type="PANTHER" id="PTHR43537">
    <property type="entry name" value="TRANSCRIPTIONAL REGULATOR, GNTR FAMILY"/>
    <property type="match status" value="1"/>
</dbReference>
<keyword evidence="2" id="KW-0238">DNA-binding</keyword>